<evidence type="ECO:0000313" key="4">
    <source>
        <dbReference type="Proteomes" id="UP001147782"/>
    </source>
</evidence>
<keyword evidence="2" id="KW-0472">Membrane</keyword>
<comment type="caution">
    <text evidence="3">The sequence shown here is derived from an EMBL/GenBank/DDBJ whole genome shotgun (WGS) entry which is preliminary data.</text>
</comment>
<keyword evidence="4" id="KW-1185">Reference proteome</keyword>
<feature type="transmembrane region" description="Helical" evidence="2">
    <location>
        <begin position="108"/>
        <end position="130"/>
    </location>
</feature>
<evidence type="ECO:0000313" key="3">
    <source>
        <dbReference type="EMBL" id="KAJ5364215.1"/>
    </source>
</evidence>
<feature type="region of interest" description="Disordered" evidence="1">
    <location>
        <begin position="200"/>
        <end position="247"/>
    </location>
</feature>
<organism evidence="3 4">
    <name type="scientific">Penicillium cataractarum</name>
    <dbReference type="NCBI Taxonomy" id="2100454"/>
    <lineage>
        <taxon>Eukaryota</taxon>
        <taxon>Fungi</taxon>
        <taxon>Dikarya</taxon>
        <taxon>Ascomycota</taxon>
        <taxon>Pezizomycotina</taxon>
        <taxon>Eurotiomycetes</taxon>
        <taxon>Eurotiomycetidae</taxon>
        <taxon>Eurotiales</taxon>
        <taxon>Aspergillaceae</taxon>
        <taxon>Penicillium</taxon>
    </lineage>
</organism>
<protein>
    <submittedName>
        <fullName evidence="3">Uncharacterized protein</fullName>
    </submittedName>
</protein>
<dbReference type="GeneID" id="81442020"/>
<keyword evidence="2" id="KW-1133">Transmembrane helix</keyword>
<dbReference type="OrthoDB" id="4495729at2759"/>
<reference evidence="3" key="1">
    <citation type="submission" date="2022-11" db="EMBL/GenBank/DDBJ databases">
        <authorList>
            <person name="Petersen C."/>
        </authorList>
    </citation>
    <scope>NUCLEOTIDE SEQUENCE</scope>
    <source>
        <strain evidence="3">IBT 29864</strain>
    </source>
</reference>
<evidence type="ECO:0000256" key="2">
    <source>
        <dbReference type="SAM" id="Phobius"/>
    </source>
</evidence>
<proteinExistence type="predicted"/>
<sequence>MISSFIIWDDGFLINLNWGLPMQCAWRNIGRYSGSALFMLVLDVFTSLSDISYATVLFFPSLVRFNVLNRIPDLILELSLFVFKRACRLDQQRMATRSAILRAAMTPITKLLLFLAGLIFLIALCVTDILGSQSLQILLSYIKLSTNSALVITLRQNAQKNGMEGDENSWGFGQILPLLLLTLPFFQSMEMMLDLKDTSPIKSGSSASCPSKENHTELTTNEESSAQHQQLSGEPEQLPTRDSQETVHFPSEVDSILSIFPSSQSTLDAVDQIVPESGRQQRVDTEMGRSMSSTQNQAHQLPSGGSLNVFKIARDKSVEEVRDYQNGNYRKLSMVSVGISYFMILFWYHYALGTEIITSAVIDNPLVSNA</sequence>
<feature type="transmembrane region" description="Helical" evidence="2">
    <location>
        <begin position="332"/>
        <end position="350"/>
    </location>
</feature>
<dbReference type="RefSeq" id="XP_056551841.1">
    <property type="nucleotide sequence ID" value="XM_056702841.1"/>
</dbReference>
<feature type="transmembrane region" description="Helical" evidence="2">
    <location>
        <begin position="169"/>
        <end position="186"/>
    </location>
</feature>
<reference evidence="3" key="2">
    <citation type="journal article" date="2023" name="IMA Fungus">
        <title>Comparative genomic study of the Penicillium genus elucidates a diverse pangenome and 15 lateral gene transfer events.</title>
        <authorList>
            <person name="Petersen C."/>
            <person name="Sorensen T."/>
            <person name="Nielsen M.R."/>
            <person name="Sondergaard T.E."/>
            <person name="Sorensen J.L."/>
            <person name="Fitzpatrick D.A."/>
            <person name="Frisvad J.C."/>
            <person name="Nielsen K.L."/>
        </authorList>
    </citation>
    <scope>NUCLEOTIDE SEQUENCE</scope>
    <source>
        <strain evidence="3">IBT 29864</strain>
    </source>
</reference>
<name>A0A9W9RR93_9EURO</name>
<keyword evidence="2" id="KW-0812">Transmembrane</keyword>
<evidence type="ECO:0000256" key="1">
    <source>
        <dbReference type="SAM" id="MobiDB-lite"/>
    </source>
</evidence>
<dbReference type="AlphaFoldDB" id="A0A9W9RR93"/>
<dbReference type="Proteomes" id="UP001147782">
    <property type="component" value="Unassembled WGS sequence"/>
</dbReference>
<dbReference type="EMBL" id="JAPZBS010000008">
    <property type="protein sequence ID" value="KAJ5364215.1"/>
    <property type="molecule type" value="Genomic_DNA"/>
</dbReference>
<gene>
    <name evidence="3" type="ORF">N7496_009928</name>
</gene>
<accession>A0A9W9RR93</accession>
<feature type="compositionally biased region" description="Polar residues" evidence="1">
    <location>
        <begin position="200"/>
        <end position="232"/>
    </location>
</feature>